<organism evidence="3 4">
    <name type="scientific">Actinomadura yumaensis</name>
    <dbReference type="NCBI Taxonomy" id="111807"/>
    <lineage>
        <taxon>Bacteria</taxon>
        <taxon>Bacillati</taxon>
        <taxon>Actinomycetota</taxon>
        <taxon>Actinomycetes</taxon>
        <taxon>Streptosporangiales</taxon>
        <taxon>Thermomonosporaceae</taxon>
        <taxon>Actinomadura</taxon>
    </lineage>
</organism>
<dbReference type="InterPro" id="IPR013324">
    <property type="entry name" value="RNA_pol_sigma_r3/r4-like"/>
</dbReference>
<accession>A0ABW2CMB9</accession>
<feature type="domain" description="RNA polymerase sigma-70 region 4" evidence="2">
    <location>
        <begin position="36"/>
        <end position="78"/>
    </location>
</feature>
<sequence length="96" mass="11305">MQRPFDHERTDGERVRAPGRPFRPPHATSPQAREPWLRVLRPQERLVVELVLWDHSQEQVAEFLDLPLATVRGIVERADVERRRHEADRRPDDDAA</sequence>
<dbReference type="EMBL" id="JBHSXS010000011">
    <property type="protein sequence ID" value="MFC6882056.1"/>
    <property type="molecule type" value="Genomic_DNA"/>
</dbReference>
<evidence type="ECO:0000256" key="1">
    <source>
        <dbReference type="SAM" id="MobiDB-lite"/>
    </source>
</evidence>
<reference evidence="4" key="1">
    <citation type="journal article" date="2019" name="Int. J. Syst. Evol. Microbiol.">
        <title>The Global Catalogue of Microorganisms (GCM) 10K type strain sequencing project: providing services to taxonomists for standard genome sequencing and annotation.</title>
        <authorList>
            <consortium name="The Broad Institute Genomics Platform"/>
            <consortium name="The Broad Institute Genome Sequencing Center for Infectious Disease"/>
            <person name="Wu L."/>
            <person name="Ma J."/>
        </authorList>
    </citation>
    <scope>NUCLEOTIDE SEQUENCE [LARGE SCALE GENOMIC DNA]</scope>
    <source>
        <strain evidence="4">JCM 3369</strain>
    </source>
</reference>
<keyword evidence="4" id="KW-1185">Reference proteome</keyword>
<dbReference type="Gene3D" id="1.10.10.10">
    <property type="entry name" value="Winged helix-like DNA-binding domain superfamily/Winged helix DNA-binding domain"/>
    <property type="match status" value="1"/>
</dbReference>
<evidence type="ECO:0000313" key="4">
    <source>
        <dbReference type="Proteomes" id="UP001596380"/>
    </source>
</evidence>
<evidence type="ECO:0000313" key="3">
    <source>
        <dbReference type="EMBL" id="MFC6882056.1"/>
    </source>
</evidence>
<feature type="compositionally biased region" description="Basic and acidic residues" evidence="1">
    <location>
        <begin position="1"/>
        <end position="16"/>
    </location>
</feature>
<dbReference type="InterPro" id="IPR036388">
    <property type="entry name" value="WH-like_DNA-bd_sf"/>
</dbReference>
<feature type="region of interest" description="Disordered" evidence="1">
    <location>
        <begin position="1"/>
        <end position="34"/>
    </location>
</feature>
<dbReference type="Proteomes" id="UP001596380">
    <property type="component" value="Unassembled WGS sequence"/>
</dbReference>
<gene>
    <name evidence="3" type="ORF">ACFQKB_20050</name>
</gene>
<proteinExistence type="predicted"/>
<evidence type="ECO:0000259" key="2">
    <source>
        <dbReference type="Pfam" id="PF04545"/>
    </source>
</evidence>
<comment type="caution">
    <text evidence="3">The sequence shown here is derived from an EMBL/GenBank/DDBJ whole genome shotgun (WGS) entry which is preliminary data.</text>
</comment>
<dbReference type="RefSeq" id="WP_160825095.1">
    <property type="nucleotide sequence ID" value="NZ_JBHSXE010000001.1"/>
</dbReference>
<protein>
    <submittedName>
        <fullName evidence="3">Sigma factor-like helix-turn-helix DNA-binding protein</fullName>
    </submittedName>
</protein>
<dbReference type="InterPro" id="IPR007630">
    <property type="entry name" value="RNA_pol_sigma70_r4"/>
</dbReference>
<dbReference type="SUPFAM" id="SSF88659">
    <property type="entry name" value="Sigma3 and sigma4 domains of RNA polymerase sigma factors"/>
    <property type="match status" value="1"/>
</dbReference>
<dbReference type="Pfam" id="PF04545">
    <property type="entry name" value="Sigma70_r4"/>
    <property type="match status" value="1"/>
</dbReference>
<name>A0ABW2CMB9_9ACTN</name>